<dbReference type="GO" id="GO:0042773">
    <property type="term" value="P:ATP synthesis coupled electron transport"/>
    <property type="evidence" value="ECO:0007669"/>
    <property type="project" value="InterPro"/>
</dbReference>
<evidence type="ECO:0000256" key="3">
    <source>
        <dbReference type="ARBA" id="ARBA00022475"/>
    </source>
</evidence>
<feature type="domain" description="NADH:quinone oxidoreductase/Mrp antiporter transmembrane" evidence="9">
    <location>
        <begin position="127"/>
        <end position="415"/>
    </location>
</feature>
<protein>
    <submittedName>
        <fullName evidence="10">Na+/H+ antiporter subunit D</fullName>
    </submittedName>
</protein>
<dbReference type="GO" id="GO:0008137">
    <property type="term" value="F:NADH dehydrogenase (ubiquinone) activity"/>
    <property type="evidence" value="ECO:0007669"/>
    <property type="project" value="InterPro"/>
</dbReference>
<evidence type="ECO:0000256" key="7">
    <source>
        <dbReference type="RuleBase" id="RU000320"/>
    </source>
</evidence>
<feature type="transmembrane region" description="Helical" evidence="8">
    <location>
        <begin position="450"/>
        <end position="469"/>
    </location>
</feature>
<dbReference type="InterPro" id="IPR001750">
    <property type="entry name" value="ND/Mrp_TM"/>
</dbReference>
<dbReference type="PRINTS" id="PR01437">
    <property type="entry name" value="NUOXDRDTASE4"/>
</dbReference>
<evidence type="ECO:0000256" key="1">
    <source>
        <dbReference type="ARBA" id="ARBA00004651"/>
    </source>
</evidence>
<keyword evidence="3" id="KW-1003">Cell membrane</keyword>
<feature type="transmembrane region" description="Helical" evidence="8">
    <location>
        <begin position="34"/>
        <end position="52"/>
    </location>
</feature>
<evidence type="ECO:0000313" key="10">
    <source>
        <dbReference type="EMBL" id="PEN12856.1"/>
    </source>
</evidence>
<comment type="subcellular location">
    <subcellularLocation>
        <location evidence="1">Cell membrane</location>
        <topology evidence="1">Multi-pass membrane protein</topology>
    </subcellularLocation>
    <subcellularLocation>
        <location evidence="7">Membrane</location>
        <topology evidence="7">Multi-pass membrane protein</topology>
    </subcellularLocation>
</comment>
<evidence type="ECO:0000256" key="5">
    <source>
        <dbReference type="ARBA" id="ARBA00022989"/>
    </source>
</evidence>
<evidence type="ECO:0000256" key="6">
    <source>
        <dbReference type="ARBA" id="ARBA00023136"/>
    </source>
</evidence>
<feature type="transmembrane region" description="Helical" evidence="8">
    <location>
        <begin position="326"/>
        <end position="347"/>
    </location>
</feature>
<feature type="transmembrane region" description="Helical" evidence="8">
    <location>
        <begin position="240"/>
        <end position="261"/>
    </location>
</feature>
<organism evidence="10 11">
    <name type="scientific">Longibacter salinarum</name>
    <dbReference type="NCBI Taxonomy" id="1850348"/>
    <lineage>
        <taxon>Bacteria</taxon>
        <taxon>Pseudomonadati</taxon>
        <taxon>Rhodothermota</taxon>
        <taxon>Rhodothermia</taxon>
        <taxon>Rhodothermales</taxon>
        <taxon>Salisaetaceae</taxon>
        <taxon>Longibacter</taxon>
    </lineage>
</organism>
<sequence>MKVLLVLPVIIPALTGILTLLLRRSRRAQRVLSVLGATALLGASSVILWNVQTEGIQVAQMGDWAAPFGITLVADAFSAGLITISAFVALAVAVYALRGMDVEREFFGFHTLLHLLMMGINGAFITGDLFNMYVWFEVLLIASFVLLVLGNEERQLDGAVKYVGINLVASVSFLTAIGLLYGFTGSLNFADIATSMGNIREAGLEATIAALFLVGFGIKAGLFPLYFWLPASYHTPPAPVSAIFAGLLTKVGVYSLIRIFTLLFPEPTGYTKTLLLVVAGLTMVIGVLGAVTERNVNRLLAFLVISAMGYVVMGLGFFTTLGLAGAVFYIFQDIPVKASLFLIGGVMERETGTTEIGKMGGLYTHRPLLALAFIVPAFSLAGFPPFPGFWGKLTLVQAGLETENYLIVAVALLVGALTLLVVGQLWARAFWSPAREDGLVSTDTFLQRSVLQTPIVVLAVALFAVGLYAQPLFELAHQAATNLTNTAPYIQAVLG</sequence>
<dbReference type="Pfam" id="PF00361">
    <property type="entry name" value="Proton_antipo_M"/>
    <property type="match status" value="1"/>
</dbReference>
<feature type="transmembrane region" description="Helical" evidence="8">
    <location>
        <begin position="106"/>
        <end position="126"/>
    </location>
</feature>
<dbReference type="EMBL" id="PDEQ01000006">
    <property type="protein sequence ID" value="PEN12856.1"/>
    <property type="molecule type" value="Genomic_DNA"/>
</dbReference>
<dbReference type="InterPro" id="IPR003918">
    <property type="entry name" value="NADH_UbQ_OxRdtase"/>
</dbReference>
<evidence type="ECO:0000256" key="4">
    <source>
        <dbReference type="ARBA" id="ARBA00022692"/>
    </source>
</evidence>
<keyword evidence="11" id="KW-1185">Reference proteome</keyword>
<keyword evidence="4 7" id="KW-0812">Transmembrane</keyword>
<dbReference type="PANTHER" id="PTHR42703">
    <property type="entry name" value="NADH DEHYDROGENASE"/>
    <property type="match status" value="1"/>
</dbReference>
<dbReference type="AlphaFoldDB" id="A0A2A8CW31"/>
<dbReference type="PANTHER" id="PTHR42703:SF1">
    <property type="entry name" value="NA(+)_H(+) ANTIPORTER SUBUNIT D1"/>
    <property type="match status" value="1"/>
</dbReference>
<feature type="transmembrane region" description="Helical" evidence="8">
    <location>
        <begin position="203"/>
        <end position="228"/>
    </location>
</feature>
<dbReference type="Proteomes" id="UP000220102">
    <property type="component" value="Unassembled WGS sequence"/>
</dbReference>
<feature type="transmembrane region" description="Helical" evidence="8">
    <location>
        <begin position="162"/>
        <end position="183"/>
    </location>
</feature>
<evidence type="ECO:0000256" key="8">
    <source>
        <dbReference type="SAM" id="Phobius"/>
    </source>
</evidence>
<reference evidence="10 11" key="1">
    <citation type="submission" date="2017-10" db="EMBL/GenBank/DDBJ databases">
        <title>Draft genome of Longibacter Salinarum.</title>
        <authorList>
            <person name="Goh K.M."/>
            <person name="Shamsir M.S."/>
            <person name="Lim S.W."/>
        </authorList>
    </citation>
    <scope>NUCLEOTIDE SEQUENCE [LARGE SCALE GENOMIC DNA]</scope>
    <source>
        <strain evidence="10 11">KCTC 52045</strain>
    </source>
</reference>
<feature type="transmembrane region" description="Helical" evidence="8">
    <location>
        <begin position="132"/>
        <end position="150"/>
    </location>
</feature>
<feature type="transmembrane region" description="Helical" evidence="8">
    <location>
        <begin position="299"/>
        <end position="320"/>
    </location>
</feature>
<dbReference type="GO" id="GO:0005886">
    <property type="term" value="C:plasma membrane"/>
    <property type="evidence" value="ECO:0007669"/>
    <property type="project" value="UniProtKB-SubCell"/>
</dbReference>
<feature type="transmembrane region" description="Helical" evidence="8">
    <location>
        <begin position="406"/>
        <end position="429"/>
    </location>
</feature>
<gene>
    <name evidence="10" type="ORF">CRI94_12695</name>
</gene>
<name>A0A2A8CW31_9BACT</name>
<dbReference type="InterPro" id="IPR050586">
    <property type="entry name" value="CPA3_Na-H_Antiporter_D"/>
</dbReference>
<feature type="transmembrane region" description="Helical" evidence="8">
    <location>
        <begin position="368"/>
        <end position="386"/>
    </location>
</feature>
<evidence type="ECO:0000259" key="9">
    <source>
        <dbReference type="Pfam" id="PF00361"/>
    </source>
</evidence>
<comment type="similarity">
    <text evidence="2">Belongs to the CPA3 antiporters (TC 2.A.63) subunit D family.</text>
</comment>
<dbReference type="OrthoDB" id="9807568at2"/>
<accession>A0A2A8CW31</accession>
<evidence type="ECO:0000256" key="2">
    <source>
        <dbReference type="ARBA" id="ARBA00005346"/>
    </source>
</evidence>
<keyword evidence="6 8" id="KW-0472">Membrane</keyword>
<evidence type="ECO:0000313" key="11">
    <source>
        <dbReference type="Proteomes" id="UP000220102"/>
    </source>
</evidence>
<comment type="caution">
    <text evidence="10">The sequence shown here is derived from an EMBL/GenBank/DDBJ whole genome shotgun (WGS) entry which is preliminary data.</text>
</comment>
<feature type="transmembrane region" description="Helical" evidence="8">
    <location>
        <begin position="6"/>
        <end position="22"/>
    </location>
</feature>
<keyword evidence="5 8" id="KW-1133">Transmembrane helix</keyword>
<feature type="transmembrane region" description="Helical" evidence="8">
    <location>
        <begin position="64"/>
        <end position="97"/>
    </location>
</feature>
<feature type="transmembrane region" description="Helical" evidence="8">
    <location>
        <begin position="273"/>
        <end position="292"/>
    </location>
</feature>
<proteinExistence type="inferred from homology"/>
<dbReference type="RefSeq" id="WP_098076296.1">
    <property type="nucleotide sequence ID" value="NZ_PDEQ01000006.1"/>
</dbReference>